<evidence type="ECO:0000259" key="2">
    <source>
        <dbReference type="Pfam" id="PF00892"/>
    </source>
</evidence>
<dbReference type="OrthoDB" id="9150437at2"/>
<dbReference type="GO" id="GO:0016020">
    <property type="term" value="C:membrane"/>
    <property type="evidence" value="ECO:0007669"/>
    <property type="project" value="InterPro"/>
</dbReference>
<feature type="transmembrane region" description="Helical" evidence="1">
    <location>
        <begin position="214"/>
        <end position="235"/>
    </location>
</feature>
<feature type="transmembrane region" description="Helical" evidence="1">
    <location>
        <begin position="271"/>
        <end position="290"/>
    </location>
</feature>
<proteinExistence type="predicted"/>
<dbReference type="PANTHER" id="PTHR22911:SF79">
    <property type="entry name" value="MOBA-LIKE NTP TRANSFERASE DOMAIN-CONTAINING PROTEIN"/>
    <property type="match status" value="1"/>
</dbReference>
<evidence type="ECO:0000256" key="1">
    <source>
        <dbReference type="SAM" id="Phobius"/>
    </source>
</evidence>
<dbReference type="InterPro" id="IPR000620">
    <property type="entry name" value="EamA_dom"/>
</dbReference>
<feature type="transmembrane region" description="Helical" evidence="1">
    <location>
        <begin position="42"/>
        <end position="59"/>
    </location>
</feature>
<feature type="transmembrane region" description="Helical" evidence="1">
    <location>
        <begin position="15"/>
        <end position="36"/>
    </location>
</feature>
<keyword evidence="1" id="KW-0812">Transmembrane</keyword>
<keyword evidence="1" id="KW-1133">Transmembrane helix</keyword>
<organism evidence="3 4">
    <name type="scientific">Adhaeribacter aerolatus</name>
    <dbReference type="NCBI Taxonomy" id="670289"/>
    <lineage>
        <taxon>Bacteria</taxon>
        <taxon>Pseudomonadati</taxon>
        <taxon>Bacteroidota</taxon>
        <taxon>Cytophagia</taxon>
        <taxon>Cytophagales</taxon>
        <taxon>Hymenobacteraceae</taxon>
        <taxon>Adhaeribacter</taxon>
    </lineage>
</organism>
<gene>
    <name evidence="3" type="ORF">AAE02nite_03250</name>
</gene>
<dbReference type="SUPFAM" id="SSF103481">
    <property type="entry name" value="Multidrug resistance efflux transporter EmrE"/>
    <property type="match status" value="2"/>
</dbReference>
<feature type="transmembrane region" description="Helical" evidence="1">
    <location>
        <begin position="180"/>
        <end position="199"/>
    </location>
</feature>
<feature type="transmembrane region" description="Helical" evidence="1">
    <location>
        <begin position="71"/>
        <end position="88"/>
    </location>
</feature>
<comment type="caution">
    <text evidence="3">The sequence shown here is derived from an EMBL/GenBank/DDBJ whole genome shotgun (WGS) entry which is preliminary data.</text>
</comment>
<name>A0A512ASI3_9BACT</name>
<feature type="transmembrane region" description="Helical" evidence="1">
    <location>
        <begin position="94"/>
        <end position="114"/>
    </location>
</feature>
<feature type="domain" description="EamA" evidence="2">
    <location>
        <begin position="15"/>
        <end position="142"/>
    </location>
</feature>
<feature type="domain" description="EamA" evidence="2">
    <location>
        <begin position="150"/>
        <end position="286"/>
    </location>
</feature>
<keyword evidence="4" id="KW-1185">Reference proteome</keyword>
<accession>A0A512ASI3</accession>
<dbReference type="AlphaFoldDB" id="A0A512ASI3"/>
<dbReference type="RefSeq" id="WP_146894686.1">
    <property type="nucleotide sequence ID" value="NZ_BJYS01000001.1"/>
</dbReference>
<sequence length="308" mass="34036">MLQVSAKTASFKNLIILNLAVVLMSFTGILGALISMSSTHLVWYRLVIGVITLYGYLKLTRTRLRIGRPALLHLFFTGAILAAFWLSFFASIKAATVSITLVCFSALTLFTALLEPLFKRRRISSLEVGIGLLIMAGIYLIFKFENRYVWGTMLGLLSAFCGALFNIVNGKLVNKNEATVICFYEILSAWLWVSVYLLVTGGFNAGLALSFSDLFYLFILGTLCTGVAYVANIWVMKELSAFQVALVTNLEPIYGVLMAVFIFGSKEQMSGGFYAGALIMLGAVFLYPVLKKQLKRREKLKGSLVTVK</sequence>
<dbReference type="Proteomes" id="UP000321532">
    <property type="component" value="Unassembled WGS sequence"/>
</dbReference>
<dbReference type="EMBL" id="BJYS01000001">
    <property type="protein sequence ID" value="GEO02661.1"/>
    <property type="molecule type" value="Genomic_DNA"/>
</dbReference>
<reference evidence="3 4" key="1">
    <citation type="submission" date="2019-07" db="EMBL/GenBank/DDBJ databases">
        <title>Whole genome shotgun sequence of Adhaeribacter aerolatus NBRC 106133.</title>
        <authorList>
            <person name="Hosoyama A."/>
            <person name="Uohara A."/>
            <person name="Ohji S."/>
            <person name="Ichikawa N."/>
        </authorList>
    </citation>
    <scope>NUCLEOTIDE SEQUENCE [LARGE SCALE GENOMIC DNA]</scope>
    <source>
        <strain evidence="3 4">NBRC 106133</strain>
    </source>
</reference>
<feature type="transmembrane region" description="Helical" evidence="1">
    <location>
        <begin position="148"/>
        <end position="168"/>
    </location>
</feature>
<evidence type="ECO:0000313" key="3">
    <source>
        <dbReference type="EMBL" id="GEO02661.1"/>
    </source>
</evidence>
<dbReference type="InterPro" id="IPR037185">
    <property type="entry name" value="EmrE-like"/>
</dbReference>
<feature type="transmembrane region" description="Helical" evidence="1">
    <location>
        <begin position="242"/>
        <end position="265"/>
    </location>
</feature>
<protein>
    <submittedName>
        <fullName evidence="3">Permease</fullName>
    </submittedName>
</protein>
<evidence type="ECO:0000313" key="4">
    <source>
        <dbReference type="Proteomes" id="UP000321532"/>
    </source>
</evidence>
<dbReference type="PANTHER" id="PTHR22911">
    <property type="entry name" value="ACYL-MALONYL CONDENSING ENZYME-RELATED"/>
    <property type="match status" value="1"/>
</dbReference>
<feature type="transmembrane region" description="Helical" evidence="1">
    <location>
        <begin position="126"/>
        <end position="142"/>
    </location>
</feature>
<keyword evidence="1" id="KW-0472">Membrane</keyword>
<dbReference type="Pfam" id="PF00892">
    <property type="entry name" value="EamA"/>
    <property type="match status" value="2"/>
</dbReference>